<dbReference type="AlphaFoldDB" id="A0A5B9D7M5"/>
<organism evidence="6 7">
    <name type="scientific">Promethearchaeum syntrophicum</name>
    <dbReference type="NCBI Taxonomy" id="2594042"/>
    <lineage>
        <taxon>Archaea</taxon>
        <taxon>Promethearchaeati</taxon>
        <taxon>Promethearchaeota</taxon>
        <taxon>Promethearchaeia</taxon>
        <taxon>Promethearchaeales</taxon>
        <taxon>Promethearchaeaceae</taxon>
        <taxon>Promethearchaeum</taxon>
    </lineage>
</organism>
<evidence type="ECO:0000256" key="3">
    <source>
        <dbReference type="ARBA" id="ARBA00022829"/>
    </source>
</evidence>
<dbReference type="InterPro" id="IPR005234">
    <property type="entry name" value="ScpB_csome_segregation"/>
</dbReference>
<keyword evidence="1" id="KW-0963">Cytoplasm</keyword>
<dbReference type="RefSeq" id="WP_147661925.1">
    <property type="nucleotide sequence ID" value="NZ_CP042905.2"/>
</dbReference>
<feature type="compositionally biased region" description="Basic and acidic residues" evidence="5">
    <location>
        <begin position="88"/>
        <end position="97"/>
    </location>
</feature>
<evidence type="ECO:0000256" key="1">
    <source>
        <dbReference type="ARBA" id="ARBA00022490"/>
    </source>
</evidence>
<dbReference type="InterPro" id="IPR036390">
    <property type="entry name" value="WH_DNA-bd_sf"/>
</dbReference>
<dbReference type="GeneID" id="41328817"/>
<dbReference type="SUPFAM" id="SSF46785">
    <property type="entry name" value="Winged helix' DNA-binding domain"/>
    <property type="match status" value="2"/>
</dbReference>
<reference evidence="6 7" key="1">
    <citation type="journal article" date="2020" name="Nature">
        <title>Isolation of an archaeon at the prokaryote-eukaryote interface.</title>
        <authorList>
            <person name="Imachi H."/>
            <person name="Nobu M.K."/>
            <person name="Nakahara N."/>
            <person name="Morono Y."/>
            <person name="Ogawara M."/>
            <person name="Takaki Y."/>
            <person name="Takano Y."/>
            <person name="Uematsu K."/>
            <person name="Ikuta T."/>
            <person name="Ito M."/>
            <person name="Matsui Y."/>
            <person name="Miyazaki M."/>
            <person name="Murata K."/>
            <person name="Saito Y."/>
            <person name="Sakai S."/>
            <person name="Song C."/>
            <person name="Tasumi E."/>
            <person name="Yamanaka Y."/>
            <person name="Yamaguchi T."/>
            <person name="Kamagata Y."/>
            <person name="Tamaki H."/>
            <person name="Takai K."/>
        </authorList>
    </citation>
    <scope>NUCLEOTIDE SEQUENCE [LARGE SCALE GENOMIC DNA]</scope>
    <source>
        <strain evidence="6 7">MK-D1</strain>
    </source>
</reference>
<feature type="compositionally biased region" description="Acidic residues" evidence="5">
    <location>
        <begin position="14"/>
        <end position="48"/>
    </location>
</feature>
<reference evidence="6 7" key="2">
    <citation type="journal article" date="2024" name="Int. J. Syst. Evol. Microbiol.">
        <title>Promethearchaeum syntrophicum gen. nov., sp. nov., an anaerobic, obligately syntrophic archaeon, the first isolate of the lineage 'Asgard' archaea, and proposal of the new archaeal phylum Promethearchaeota phyl. nov. and kingdom Promethearchaeati regn. nov.</title>
        <authorList>
            <person name="Imachi H."/>
            <person name="Nobu M.K."/>
            <person name="Kato S."/>
            <person name="Takaki Y."/>
            <person name="Miyazaki M."/>
            <person name="Miyata M."/>
            <person name="Ogawara M."/>
            <person name="Saito Y."/>
            <person name="Sakai S."/>
            <person name="Tahara Y.O."/>
            <person name="Takano Y."/>
            <person name="Tasumi E."/>
            <person name="Uematsu K."/>
            <person name="Yoshimura T."/>
            <person name="Itoh T."/>
            <person name="Ohkuma M."/>
            <person name="Takai K."/>
        </authorList>
    </citation>
    <scope>NUCLEOTIDE SEQUENCE [LARGE SCALE GENOMIC DNA]</scope>
    <source>
        <strain evidence="6 7">MK-D1</strain>
    </source>
</reference>
<evidence type="ECO:0000313" key="7">
    <source>
        <dbReference type="Proteomes" id="UP000321408"/>
    </source>
</evidence>
<feature type="compositionally biased region" description="Acidic residues" evidence="5">
    <location>
        <begin position="73"/>
        <end position="87"/>
    </location>
</feature>
<accession>A0A5B9D7M5</accession>
<gene>
    <name evidence="6" type="primary">scpB</name>
    <name evidence="6" type="ORF">DSAG12_00818</name>
</gene>
<feature type="compositionally biased region" description="Basic and acidic residues" evidence="5">
    <location>
        <begin position="49"/>
        <end position="72"/>
    </location>
</feature>
<evidence type="ECO:0000313" key="6">
    <source>
        <dbReference type="EMBL" id="QEE14995.1"/>
    </source>
</evidence>
<evidence type="ECO:0000256" key="2">
    <source>
        <dbReference type="ARBA" id="ARBA00022618"/>
    </source>
</evidence>
<dbReference type="InterPro" id="IPR036388">
    <property type="entry name" value="WH-like_DNA-bd_sf"/>
</dbReference>
<sequence length="350" mass="40285">MLEEEHDLNKEINDEIPELDEIEEENSDQQEPDDLDQDEEAEEEDEAPIEEHQIDRIEEPEPKEENIEKDQDVIEQEILADLEEIDKEIESLPAEKELIEEEGEKEEEREEAPENYEELDNNIPGEEITHESIEEFIDEDNPEALETPAVSDELSTEELVSEEIDENSRMKNIIEGALFVAGRPISIEELNIKTEIKKKDLEKNLEELMLDYLMRATALEIVQIQDKFSLQIKPEYTPNVKKFATGGLIPDRHLKTLTIIALKQPILKSKLIKIRGSGAYEHVKFLLDRGFISAMKKGRSYELMTTENFSDTFGLSRDLSTLKKQMINQLGINDTSNNDSPIDDSSNDEE</sequence>
<dbReference type="KEGG" id="psyt:DSAG12_00818"/>
<dbReference type="OrthoDB" id="8628at2157"/>
<feature type="compositionally biased region" description="Acidic residues" evidence="5">
    <location>
        <begin position="98"/>
        <end position="117"/>
    </location>
</feature>
<keyword evidence="2" id="KW-0132">Cell division</keyword>
<name>A0A5B9D7M5_9ARCH</name>
<protein>
    <submittedName>
        <fullName evidence="6">SMC-Scp complex subunit ScpB</fullName>
    </submittedName>
</protein>
<feature type="region of interest" description="Disordered" evidence="5">
    <location>
        <begin position="1"/>
        <end position="117"/>
    </location>
</feature>
<dbReference type="GO" id="GO:0051304">
    <property type="term" value="P:chromosome separation"/>
    <property type="evidence" value="ECO:0007669"/>
    <property type="project" value="InterPro"/>
</dbReference>
<dbReference type="PANTHER" id="PTHR34298:SF2">
    <property type="entry name" value="SEGREGATION AND CONDENSATION PROTEIN B"/>
    <property type="match status" value="1"/>
</dbReference>
<evidence type="ECO:0000256" key="4">
    <source>
        <dbReference type="ARBA" id="ARBA00023306"/>
    </source>
</evidence>
<keyword evidence="7" id="KW-1185">Reference proteome</keyword>
<feature type="region of interest" description="Disordered" evidence="5">
    <location>
        <begin position="331"/>
        <end position="350"/>
    </location>
</feature>
<dbReference type="GO" id="GO:0051301">
    <property type="term" value="P:cell division"/>
    <property type="evidence" value="ECO:0007669"/>
    <property type="project" value="UniProtKB-KW"/>
</dbReference>
<dbReference type="Gene3D" id="1.10.10.10">
    <property type="entry name" value="Winged helix-like DNA-binding domain superfamily/Winged helix DNA-binding domain"/>
    <property type="match status" value="2"/>
</dbReference>
<keyword evidence="3" id="KW-0159">Chromosome partition</keyword>
<dbReference type="PANTHER" id="PTHR34298">
    <property type="entry name" value="SEGREGATION AND CONDENSATION PROTEIN B"/>
    <property type="match status" value="1"/>
</dbReference>
<keyword evidence="4" id="KW-0131">Cell cycle</keyword>
<dbReference type="EMBL" id="CP042905">
    <property type="protein sequence ID" value="QEE14995.1"/>
    <property type="molecule type" value="Genomic_DNA"/>
</dbReference>
<evidence type="ECO:0000256" key="5">
    <source>
        <dbReference type="SAM" id="MobiDB-lite"/>
    </source>
</evidence>
<feature type="compositionally biased region" description="Acidic residues" evidence="5">
    <location>
        <begin position="341"/>
        <end position="350"/>
    </location>
</feature>
<dbReference type="NCBIfam" id="TIGR00281">
    <property type="entry name" value="SMC-Scp complex subunit ScpB"/>
    <property type="match status" value="1"/>
</dbReference>
<proteinExistence type="predicted"/>
<dbReference type="Proteomes" id="UP000321408">
    <property type="component" value="Chromosome"/>
</dbReference>
<dbReference type="Pfam" id="PF04079">
    <property type="entry name" value="SMC_ScpB"/>
    <property type="match status" value="1"/>
</dbReference>